<organism evidence="2 3">
    <name type="scientific">Nesterenkonia aerolata</name>
    <dbReference type="NCBI Taxonomy" id="3074079"/>
    <lineage>
        <taxon>Bacteria</taxon>
        <taxon>Bacillati</taxon>
        <taxon>Actinomycetota</taxon>
        <taxon>Actinomycetes</taxon>
        <taxon>Micrococcales</taxon>
        <taxon>Micrococcaceae</taxon>
        <taxon>Nesterenkonia</taxon>
    </lineage>
</organism>
<dbReference type="Pfam" id="PF08282">
    <property type="entry name" value="Hydrolase_3"/>
    <property type="match status" value="1"/>
</dbReference>
<dbReference type="Proteomes" id="UP001251870">
    <property type="component" value="Unassembled WGS sequence"/>
</dbReference>
<evidence type="ECO:0000313" key="2">
    <source>
        <dbReference type="EMBL" id="MDR8020024.1"/>
    </source>
</evidence>
<dbReference type="PANTHER" id="PTHR10000:SF8">
    <property type="entry name" value="HAD SUPERFAMILY HYDROLASE-LIKE, TYPE 3"/>
    <property type="match status" value="1"/>
</dbReference>
<dbReference type="SUPFAM" id="SSF56784">
    <property type="entry name" value="HAD-like"/>
    <property type="match status" value="1"/>
</dbReference>
<keyword evidence="3" id="KW-1185">Reference proteome</keyword>
<keyword evidence="2" id="KW-0378">Hydrolase</keyword>
<reference evidence="2 3" key="1">
    <citation type="submission" date="2023-09" db="EMBL/GenBank/DDBJ databases">
        <title>Description of three actinobacteria isolated from air of manufacturing shop in a pharmaceutical factory.</title>
        <authorList>
            <person name="Zhang D.-F."/>
        </authorList>
    </citation>
    <scope>NUCLEOTIDE SEQUENCE [LARGE SCALE GENOMIC DNA]</scope>
    <source>
        <strain evidence="2 3">LY-0111</strain>
    </source>
</reference>
<protein>
    <submittedName>
        <fullName evidence="2">HAD family hydrolase</fullName>
        <ecNumber evidence="2">3.-.-.-</ecNumber>
    </submittedName>
</protein>
<dbReference type="PROSITE" id="PS01228">
    <property type="entry name" value="COF_1"/>
    <property type="match status" value="1"/>
</dbReference>
<accession>A0ABU2DU51</accession>
<dbReference type="PANTHER" id="PTHR10000">
    <property type="entry name" value="PHOSPHOSERINE PHOSPHATASE"/>
    <property type="match status" value="1"/>
</dbReference>
<feature type="region of interest" description="Disordered" evidence="1">
    <location>
        <begin position="1"/>
        <end position="43"/>
    </location>
</feature>
<dbReference type="Gene3D" id="3.30.1240.10">
    <property type="match status" value="1"/>
</dbReference>
<dbReference type="InterPro" id="IPR023214">
    <property type="entry name" value="HAD_sf"/>
</dbReference>
<gene>
    <name evidence="2" type="ORF">RIL96_10660</name>
</gene>
<proteinExistence type="predicted"/>
<dbReference type="InterPro" id="IPR036412">
    <property type="entry name" value="HAD-like_sf"/>
</dbReference>
<dbReference type="RefSeq" id="WP_310549007.1">
    <property type="nucleotide sequence ID" value="NZ_JAVKGR010000015.1"/>
</dbReference>
<evidence type="ECO:0000313" key="3">
    <source>
        <dbReference type="Proteomes" id="UP001251870"/>
    </source>
</evidence>
<dbReference type="EMBL" id="JAVKGR010000015">
    <property type="protein sequence ID" value="MDR8020024.1"/>
    <property type="molecule type" value="Genomic_DNA"/>
</dbReference>
<dbReference type="EC" id="3.-.-.-" evidence="2"/>
<dbReference type="Gene3D" id="3.40.50.1000">
    <property type="entry name" value="HAD superfamily/HAD-like"/>
    <property type="match status" value="1"/>
</dbReference>
<sequence length="345" mass="37142">MRSRPRRWNSGRPWERGSPELLGRPALSEQRSREPGGSMLGGTRLVASDIDGTILSYALTESGRITERTVRAFSRVRELGLEVVLVTGRPVRWLGPVADALGEIGPVICSNGAVVYDLAEQRLLRQDPMAAEALFEAVERIRRIDPEVTFAAETLERVHADVTFMEGSLFFEEERRRAAGITEDMLRLGPVEQTLCDEGVGLDATAEGGDSRAADHVVKLLAKTTAADPDAFLERVHGSVGDLLKVTHSAPGVSLLELSARGVDKAAALRRFADDRAIARDQVIAFGDMPNDIEMLQWAGRSWAVGSAHPMARSAADHLTGSCDDDGVAAVLENLLAGGDGLIDG</sequence>
<name>A0ABU2DU51_9MICC</name>
<comment type="caution">
    <text evidence="2">The sequence shown here is derived from an EMBL/GenBank/DDBJ whole genome shotgun (WGS) entry which is preliminary data.</text>
</comment>
<dbReference type="GO" id="GO:0016787">
    <property type="term" value="F:hydrolase activity"/>
    <property type="evidence" value="ECO:0007669"/>
    <property type="project" value="UniProtKB-KW"/>
</dbReference>
<evidence type="ECO:0000256" key="1">
    <source>
        <dbReference type="SAM" id="MobiDB-lite"/>
    </source>
</evidence>